<dbReference type="Proteomes" id="UP000481858">
    <property type="component" value="Unassembled WGS sequence"/>
</dbReference>
<proteinExistence type="predicted"/>
<accession>A0A7C8N4K5</accession>
<dbReference type="EMBL" id="WUBL01000003">
    <property type="protein sequence ID" value="KAF2973074.1"/>
    <property type="molecule type" value="Genomic_DNA"/>
</dbReference>
<protein>
    <submittedName>
        <fullName evidence="1">Uncharacterized protein</fullName>
    </submittedName>
</protein>
<sequence>MKPNAFQCHIFPCVRTYEASISKLVLEEEVVSEIPMGIDRFGGNGRYVLAASNLTQHGEKTVNCTPHPANDTAGLVLVALANVDSAPREPRSPGSQAPGAWYPEECVWVLGESPFRAIRPELRSYLEGASIQGYDNTYIGSIVAKNLWRNATISFGSVDTFMRNLTYVMTATMRNNGANGAADYIIGKVVLDITCIDVRWARLSFPVALVVEVVQPSIRQETDLSWFRDEIEDVARVSWTQLAQDGAGKATLERE</sequence>
<dbReference type="AlphaFoldDB" id="A0A7C8N4K5"/>
<reference evidence="1 2" key="1">
    <citation type="submission" date="2019-12" db="EMBL/GenBank/DDBJ databases">
        <title>Draft genome sequence of the ascomycete Xylaria multiplex DSM 110363.</title>
        <authorList>
            <person name="Buettner E."/>
            <person name="Kellner H."/>
        </authorList>
    </citation>
    <scope>NUCLEOTIDE SEQUENCE [LARGE SCALE GENOMIC DNA]</scope>
    <source>
        <strain evidence="1 2">DSM 110363</strain>
    </source>
</reference>
<keyword evidence="2" id="KW-1185">Reference proteome</keyword>
<dbReference type="OrthoDB" id="5242705at2759"/>
<evidence type="ECO:0000313" key="1">
    <source>
        <dbReference type="EMBL" id="KAF2973074.1"/>
    </source>
</evidence>
<comment type="caution">
    <text evidence="1">The sequence shown here is derived from an EMBL/GenBank/DDBJ whole genome shotgun (WGS) entry which is preliminary data.</text>
</comment>
<name>A0A7C8N4K5_9PEZI</name>
<dbReference type="InParanoid" id="A0A7C8N4K5"/>
<dbReference type="PANTHER" id="PTHR35394:SF6">
    <property type="entry name" value="DUF3176 DOMAIN-CONTAINING PROTEIN"/>
    <property type="match status" value="1"/>
</dbReference>
<organism evidence="1 2">
    <name type="scientific">Xylaria multiplex</name>
    <dbReference type="NCBI Taxonomy" id="323545"/>
    <lineage>
        <taxon>Eukaryota</taxon>
        <taxon>Fungi</taxon>
        <taxon>Dikarya</taxon>
        <taxon>Ascomycota</taxon>
        <taxon>Pezizomycotina</taxon>
        <taxon>Sordariomycetes</taxon>
        <taxon>Xylariomycetidae</taxon>
        <taxon>Xylariales</taxon>
        <taxon>Xylariaceae</taxon>
        <taxon>Xylaria</taxon>
    </lineage>
</organism>
<evidence type="ECO:0000313" key="2">
    <source>
        <dbReference type="Proteomes" id="UP000481858"/>
    </source>
</evidence>
<gene>
    <name evidence="1" type="ORF">GQX73_g634</name>
</gene>
<dbReference type="PANTHER" id="PTHR35394">
    <property type="entry name" value="DUF3176 DOMAIN-CONTAINING PROTEIN"/>
    <property type="match status" value="1"/>
</dbReference>